<keyword evidence="6" id="KW-1185">Reference proteome</keyword>
<feature type="compositionally biased region" description="Polar residues" evidence="1">
    <location>
        <begin position="374"/>
        <end position="387"/>
    </location>
</feature>
<dbReference type="GO" id="GO:0006388">
    <property type="term" value="P:tRNA splicing, via endonucleolytic cleavage and ligation"/>
    <property type="evidence" value="ECO:0007669"/>
    <property type="project" value="InterPro"/>
</dbReference>
<feature type="domain" description="tRNA ligase kinase" evidence="3">
    <location>
        <begin position="513"/>
        <end position="681"/>
    </location>
</feature>
<dbReference type="KEGG" id="mgl:MGL_3080"/>
<dbReference type="STRING" id="425265.A8Q7K4"/>
<feature type="domain" description="tRNA ligase phosphodiesterase" evidence="2">
    <location>
        <begin position="696"/>
        <end position="909"/>
    </location>
</feature>
<dbReference type="GeneID" id="5853842"/>
<feature type="domain" description="T4 RNA ligase 1-like N-terminal" evidence="4">
    <location>
        <begin position="70"/>
        <end position="317"/>
    </location>
</feature>
<accession>A8Q7K4</accession>
<dbReference type="GO" id="GO:0003972">
    <property type="term" value="F:RNA ligase (ATP) activity"/>
    <property type="evidence" value="ECO:0007669"/>
    <property type="project" value="InterPro"/>
</dbReference>
<dbReference type="InterPro" id="IPR027417">
    <property type="entry name" value="P-loop_NTPase"/>
</dbReference>
<dbReference type="OMA" id="MHERNER"/>
<proteinExistence type="predicted"/>
<dbReference type="GO" id="GO:0005524">
    <property type="term" value="F:ATP binding"/>
    <property type="evidence" value="ECO:0007669"/>
    <property type="project" value="InterPro"/>
</dbReference>
<evidence type="ECO:0000259" key="3">
    <source>
        <dbReference type="Pfam" id="PF08303"/>
    </source>
</evidence>
<reference evidence="5 6" key="1">
    <citation type="journal article" date="2007" name="Proc. Natl. Acad. Sci. U.S.A.">
        <title>Dandruff-associated Malassezia genomes reveal convergent and divergent virulence traits shared with plant and human fungal pathogens.</title>
        <authorList>
            <person name="Xu J."/>
            <person name="Saunders C.W."/>
            <person name="Hu P."/>
            <person name="Grant R.A."/>
            <person name="Boekhout T."/>
            <person name="Kuramae E.E."/>
            <person name="Kronstad J.W."/>
            <person name="Deangelis Y.M."/>
            <person name="Reeder N.L."/>
            <person name="Johnstone K.R."/>
            <person name="Leland M."/>
            <person name="Fieno A.M."/>
            <person name="Begley W.M."/>
            <person name="Sun Y."/>
            <person name="Lacey M.P."/>
            <person name="Chaudhary T."/>
            <person name="Keough T."/>
            <person name="Chu L."/>
            <person name="Sears R."/>
            <person name="Yuan B."/>
            <person name="Dawson T.L.Jr."/>
        </authorList>
    </citation>
    <scope>NUCLEOTIDE SEQUENCE [LARGE SCALE GENOMIC DNA]</scope>
    <source>
        <strain evidence="6">ATCC MYA-4612 / CBS 7966</strain>
    </source>
</reference>
<dbReference type="RefSeq" id="XP_001729536.1">
    <property type="nucleotide sequence ID" value="XM_001729484.1"/>
</dbReference>
<dbReference type="GO" id="GO:0005634">
    <property type="term" value="C:nucleus"/>
    <property type="evidence" value="ECO:0007669"/>
    <property type="project" value="TreeGrafter"/>
</dbReference>
<dbReference type="VEuPathDB" id="FungiDB:MGL_3080"/>
<feature type="compositionally biased region" description="Basic residues" evidence="1">
    <location>
        <begin position="390"/>
        <end position="402"/>
    </location>
</feature>
<feature type="region of interest" description="Disordered" evidence="1">
    <location>
        <begin position="350"/>
        <end position="428"/>
    </location>
</feature>
<evidence type="ECO:0000313" key="6">
    <source>
        <dbReference type="Proteomes" id="UP000008837"/>
    </source>
</evidence>
<feature type="compositionally biased region" description="Basic and acidic residues" evidence="1">
    <location>
        <begin position="403"/>
        <end position="412"/>
    </location>
</feature>
<dbReference type="InterPro" id="IPR019039">
    <property type="entry name" value="T4-Rnl1-like_N"/>
</dbReference>
<dbReference type="Pfam" id="PF08302">
    <property type="entry name" value="tRNA_lig_CPD"/>
    <property type="match status" value="1"/>
</dbReference>
<dbReference type="Pfam" id="PF09511">
    <property type="entry name" value="RNA_lig_T4_1"/>
    <property type="match status" value="1"/>
</dbReference>
<evidence type="ECO:0000313" key="5">
    <source>
        <dbReference type="EMBL" id="EDP42322.1"/>
    </source>
</evidence>
<dbReference type="FunCoup" id="A8Q7K4">
    <property type="interactions" value="163"/>
</dbReference>
<evidence type="ECO:0000259" key="2">
    <source>
        <dbReference type="Pfam" id="PF08302"/>
    </source>
</evidence>
<dbReference type="EMBL" id="AAYY01000011">
    <property type="protein sequence ID" value="EDP42322.1"/>
    <property type="molecule type" value="Genomic_DNA"/>
</dbReference>
<dbReference type="Proteomes" id="UP000008837">
    <property type="component" value="Unassembled WGS sequence"/>
</dbReference>
<evidence type="ECO:0008006" key="7">
    <source>
        <dbReference type="Google" id="ProtNLM"/>
    </source>
</evidence>
<sequence>MHERNERVDAFVQALHTAADRDKKPLVRLTHFTLPPSAEDPDEHDIVSWKAQEFAYRQFSQDPDDLPTLARGLFTERMRDEVGEYERILIRGYDKFFNQGELPWTKPEVISTFSTGPYVLSFKENGCIIFLSAVTPKRLLVTSKHSLGLEFEEDKPSHAEMGRSWVQRHLAKCQRTEEDLAAELWDRDETAVLELCDDSFEEHVLPYPPERTGLHLHGLNKNSIDFMTRPMEEVNAFAKSWGFIPVRFLTFDTYAEVEAFAKEVAATGSLHDEPIEGFVVRTSMPSEMPSCPDGMVAPPYHPCQTWFYKIKFDEPYLMYRDWRELTRTMLRDKSHWDAAQIVALRSAAQNMNVNDQESQDHEAEKDEEQDKETSPQADETSLLNAPSKNALKRAKAKLKREMKRKDDAKAAADRAAGLSQPYPPTPRSRRPETLLYIQWCYDRLYGNSDKNIIPEPALFAHFNEGRGIIALRDHFLAYKASEQGQMALQSLAQCRTPQTRDLRQDDRPYEKTLIVPMAVPGCGKTAICVALRHLFGWAHTQSDDVQTKRTGPGFLKNVEKELLAHNVVLADRNNHLLKHRNEMVDIVRRLSEPEKGKTGRIRLCALVWRINGLPHSEIQQVCANRIVERGDRHQCLRIETPGHFQYDTILTRFIKEGEPFQGAQSGEGSFGVADDQFDEAVWLDIHKSMRETLEQILHHLCPIMDVSMPSDPQISEALEVACTYKPSVRKPLPKMEAESDPLAVHPSSYLGVFFPVKVHMLTKQVLEKAATNELSASARSMLENIEARNRVIHDPHITLIHRQDVESGKTDQDTWDNLFKFATKHKGLHPSVDVKLSALLWNERVMAFEVGAMYCGEWGSDKPLGFREKHHVTVGTAAKGINPFEANELWNEHAHAQRIDIDMVPIEGFLTFKSNPR</sequence>
<name>A8Q7K4_MALGO</name>
<gene>
    <name evidence="5" type="ORF">MGL_3080</name>
</gene>
<dbReference type="InParanoid" id="A8Q7K4"/>
<evidence type="ECO:0000259" key="4">
    <source>
        <dbReference type="Pfam" id="PF09511"/>
    </source>
</evidence>
<dbReference type="PANTHER" id="PTHR32004:SF1">
    <property type="entry name" value="TRNA LIGASE"/>
    <property type="match status" value="1"/>
</dbReference>
<dbReference type="InterPro" id="IPR015965">
    <property type="entry name" value="tRNA_lig_PDEase"/>
</dbReference>
<evidence type="ECO:0000256" key="1">
    <source>
        <dbReference type="SAM" id="MobiDB-lite"/>
    </source>
</evidence>
<organism evidence="5 6">
    <name type="scientific">Malassezia globosa (strain ATCC MYA-4612 / CBS 7966)</name>
    <name type="common">Dandruff-associated fungus</name>
    <dbReference type="NCBI Taxonomy" id="425265"/>
    <lineage>
        <taxon>Eukaryota</taxon>
        <taxon>Fungi</taxon>
        <taxon>Dikarya</taxon>
        <taxon>Basidiomycota</taxon>
        <taxon>Ustilaginomycotina</taxon>
        <taxon>Malasseziomycetes</taxon>
        <taxon>Malasseziales</taxon>
        <taxon>Malasseziaceae</taxon>
        <taxon>Malassezia</taxon>
    </lineage>
</organism>
<dbReference type="Pfam" id="PF08303">
    <property type="entry name" value="tRNA_lig_kinase"/>
    <property type="match status" value="1"/>
</dbReference>
<dbReference type="Gene3D" id="3.40.50.300">
    <property type="entry name" value="P-loop containing nucleotide triphosphate hydrolases"/>
    <property type="match status" value="1"/>
</dbReference>
<dbReference type="OrthoDB" id="276239at2759"/>
<dbReference type="AlphaFoldDB" id="A8Q7K4"/>
<comment type="caution">
    <text evidence="5">The sequence shown here is derived from an EMBL/GenBank/DDBJ whole genome shotgun (WGS) entry which is preliminary data.</text>
</comment>
<protein>
    <recommendedName>
        <fullName evidence="7">tRNA ligase</fullName>
    </recommendedName>
</protein>
<dbReference type="PANTHER" id="PTHR32004">
    <property type="entry name" value="TRNA LIGASE"/>
    <property type="match status" value="1"/>
</dbReference>
<dbReference type="InterPro" id="IPR015966">
    <property type="entry name" value="tRNA_lig_kin_fungi"/>
</dbReference>